<dbReference type="PROSITE" id="PS50118">
    <property type="entry name" value="HMG_BOX_2"/>
    <property type="match status" value="1"/>
</dbReference>
<keyword evidence="1" id="KW-0539">Nucleus</keyword>
<keyword evidence="4" id="KW-1185">Reference proteome</keyword>
<dbReference type="Proteomes" id="UP001153678">
    <property type="component" value="Unassembled WGS sequence"/>
</dbReference>
<evidence type="ECO:0000313" key="4">
    <source>
        <dbReference type="Proteomes" id="UP001153678"/>
    </source>
</evidence>
<dbReference type="InterPro" id="IPR036910">
    <property type="entry name" value="HMG_box_dom_sf"/>
</dbReference>
<dbReference type="OrthoDB" id="2377648at2759"/>
<gene>
    <name evidence="3" type="ORF">FWILDA_LOCUS8526</name>
</gene>
<dbReference type="InterPro" id="IPR009071">
    <property type="entry name" value="HMG_box_dom"/>
</dbReference>
<feature type="domain" description="HMG box" evidence="2">
    <location>
        <begin position="22"/>
        <end position="89"/>
    </location>
</feature>
<dbReference type="Gene3D" id="1.10.30.10">
    <property type="entry name" value="High mobility group box domain"/>
    <property type="match status" value="1"/>
</dbReference>
<dbReference type="GO" id="GO:0005634">
    <property type="term" value="C:nucleus"/>
    <property type="evidence" value="ECO:0007669"/>
    <property type="project" value="UniProtKB-UniRule"/>
</dbReference>
<protein>
    <submittedName>
        <fullName evidence="3">1697_t:CDS:1</fullName>
    </submittedName>
</protein>
<comment type="caution">
    <text evidence="3">The sequence shown here is derived from an EMBL/GenBank/DDBJ whole genome shotgun (WGS) entry which is preliminary data.</text>
</comment>
<reference evidence="3" key="1">
    <citation type="submission" date="2022-08" db="EMBL/GenBank/DDBJ databases">
        <authorList>
            <person name="Kallberg Y."/>
            <person name="Tangrot J."/>
            <person name="Rosling A."/>
        </authorList>
    </citation>
    <scope>NUCLEOTIDE SEQUENCE</scope>
    <source>
        <strain evidence="3">Wild A</strain>
    </source>
</reference>
<dbReference type="SUPFAM" id="SSF47095">
    <property type="entry name" value="HMG-box"/>
    <property type="match status" value="1"/>
</dbReference>
<evidence type="ECO:0000256" key="1">
    <source>
        <dbReference type="PROSITE-ProRule" id="PRU00267"/>
    </source>
</evidence>
<accession>A0A9W4WWX5</accession>
<evidence type="ECO:0000313" key="3">
    <source>
        <dbReference type="EMBL" id="CAI2178319.1"/>
    </source>
</evidence>
<sequence length="104" mass="12639">MGDELKVFQYTFTEGKSTKQPVKRLPNMFISYRNDMMTKKPHNMPMTEYSRLVSKWWKELSESKKSELQMRYHIDRDRKLYLPSIKDEKPLKKCFNNNEDVLNK</sequence>
<name>A0A9W4WWX5_9GLOM</name>
<dbReference type="AlphaFoldDB" id="A0A9W4WWX5"/>
<feature type="DNA-binding region" description="HMG box" evidence="1">
    <location>
        <begin position="22"/>
        <end position="89"/>
    </location>
</feature>
<proteinExistence type="predicted"/>
<evidence type="ECO:0000259" key="2">
    <source>
        <dbReference type="PROSITE" id="PS50118"/>
    </source>
</evidence>
<dbReference type="GO" id="GO:0003677">
    <property type="term" value="F:DNA binding"/>
    <property type="evidence" value="ECO:0007669"/>
    <property type="project" value="UniProtKB-UniRule"/>
</dbReference>
<dbReference type="EMBL" id="CAMKVN010001833">
    <property type="protein sequence ID" value="CAI2178319.1"/>
    <property type="molecule type" value="Genomic_DNA"/>
</dbReference>
<organism evidence="3 4">
    <name type="scientific">Funneliformis geosporum</name>
    <dbReference type="NCBI Taxonomy" id="1117311"/>
    <lineage>
        <taxon>Eukaryota</taxon>
        <taxon>Fungi</taxon>
        <taxon>Fungi incertae sedis</taxon>
        <taxon>Mucoromycota</taxon>
        <taxon>Glomeromycotina</taxon>
        <taxon>Glomeromycetes</taxon>
        <taxon>Glomerales</taxon>
        <taxon>Glomeraceae</taxon>
        <taxon>Funneliformis</taxon>
    </lineage>
</organism>
<keyword evidence="1" id="KW-0238">DNA-binding</keyword>